<evidence type="ECO:0000313" key="3">
    <source>
        <dbReference type="EMBL" id="ETO22881.1"/>
    </source>
</evidence>
<feature type="coiled-coil region" evidence="1">
    <location>
        <begin position="44"/>
        <end position="71"/>
    </location>
</feature>
<sequence length="143" mass="17009">MTKYLRTLGFAADGPAKKKYFEICLQIHCLNNKFRKSIINSNMPQKTAKDLKKLKEDKQDLENELKLLDDSEKPEEAAKEVIEYVLKSKEPLLEEENPFRPNNHNCVMFRVKTTVHICFIYIHVYVYVDIYLFFFLWLSLNNK</sequence>
<evidence type="ECO:0000256" key="1">
    <source>
        <dbReference type="SAM" id="Coils"/>
    </source>
</evidence>
<keyword evidence="4" id="KW-1185">Reference proteome</keyword>
<keyword evidence="2" id="KW-0812">Transmembrane</keyword>
<keyword evidence="2" id="KW-0472">Membrane</keyword>
<proteinExistence type="predicted"/>
<gene>
    <name evidence="3" type="ORF">RFI_14311</name>
</gene>
<dbReference type="EMBL" id="ASPP01010395">
    <property type="protein sequence ID" value="ETO22881.1"/>
    <property type="molecule type" value="Genomic_DNA"/>
</dbReference>
<dbReference type="Proteomes" id="UP000023152">
    <property type="component" value="Unassembled WGS sequence"/>
</dbReference>
<keyword evidence="1" id="KW-0175">Coiled coil</keyword>
<protein>
    <submittedName>
        <fullName evidence="3">Uncharacterized protein</fullName>
    </submittedName>
</protein>
<comment type="caution">
    <text evidence="3">The sequence shown here is derived from an EMBL/GenBank/DDBJ whole genome shotgun (WGS) entry which is preliminary data.</text>
</comment>
<dbReference type="AlphaFoldDB" id="X6NA61"/>
<evidence type="ECO:0000256" key="2">
    <source>
        <dbReference type="SAM" id="Phobius"/>
    </source>
</evidence>
<name>X6NA61_RETFI</name>
<organism evidence="3 4">
    <name type="scientific">Reticulomyxa filosa</name>
    <dbReference type="NCBI Taxonomy" id="46433"/>
    <lineage>
        <taxon>Eukaryota</taxon>
        <taxon>Sar</taxon>
        <taxon>Rhizaria</taxon>
        <taxon>Retaria</taxon>
        <taxon>Foraminifera</taxon>
        <taxon>Monothalamids</taxon>
        <taxon>Reticulomyxidae</taxon>
        <taxon>Reticulomyxa</taxon>
    </lineage>
</organism>
<accession>X6NA61</accession>
<keyword evidence="2" id="KW-1133">Transmembrane helix</keyword>
<evidence type="ECO:0000313" key="4">
    <source>
        <dbReference type="Proteomes" id="UP000023152"/>
    </source>
</evidence>
<reference evidence="3 4" key="1">
    <citation type="journal article" date="2013" name="Curr. Biol.">
        <title>The Genome of the Foraminiferan Reticulomyxa filosa.</title>
        <authorList>
            <person name="Glockner G."/>
            <person name="Hulsmann N."/>
            <person name="Schleicher M."/>
            <person name="Noegel A.A."/>
            <person name="Eichinger L."/>
            <person name="Gallinger C."/>
            <person name="Pawlowski J."/>
            <person name="Sierra R."/>
            <person name="Euteneuer U."/>
            <person name="Pillet L."/>
            <person name="Moustafa A."/>
            <person name="Platzer M."/>
            <person name="Groth M."/>
            <person name="Szafranski K."/>
            <person name="Schliwa M."/>
        </authorList>
    </citation>
    <scope>NUCLEOTIDE SEQUENCE [LARGE SCALE GENOMIC DNA]</scope>
</reference>
<feature type="transmembrane region" description="Helical" evidence="2">
    <location>
        <begin position="118"/>
        <end position="140"/>
    </location>
</feature>